<comment type="catalytic activity">
    <reaction evidence="15">
        <text>L-lysine + NADPH + O2 = N(6)-hydroxy-L-lysine + NADP(+) + H2O</text>
        <dbReference type="Rhea" id="RHEA:23228"/>
        <dbReference type="ChEBI" id="CHEBI:15377"/>
        <dbReference type="ChEBI" id="CHEBI:15379"/>
        <dbReference type="ChEBI" id="CHEBI:32551"/>
        <dbReference type="ChEBI" id="CHEBI:57783"/>
        <dbReference type="ChEBI" id="CHEBI:57820"/>
        <dbReference type="ChEBI" id="CHEBI:58349"/>
        <dbReference type="EC" id="1.14.13.59"/>
    </reaction>
</comment>
<keyword evidence="17" id="KW-1185">Reference proteome</keyword>
<evidence type="ECO:0000313" key="16">
    <source>
        <dbReference type="EMBL" id="GCE00186.1"/>
    </source>
</evidence>
<dbReference type="Gene3D" id="3.50.50.60">
    <property type="entry name" value="FAD/NAD(P)-binding domain"/>
    <property type="match status" value="1"/>
</dbReference>
<evidence type="ECO:0000256" key="1">
    <source>
        <dbReference type="ARBA" id="ARBA00001974"/>
    </source>
</evidence>
<evidence type="ECO:0000256" key="2">
    <source>
        <dbReference type="ARBA" id="ARBA00004924"/>
    </source>
</evidence>
<organism evidence="16 17">
    <name type="scientific">Embleya hyalina</name>
    <dbReference type="NCBI Taxonomy" id="516124"/>
    <lineage>
        <taxon>Bacteria</taxon>
        <taxon>Bacillati</taxon>
        <taxon>Actinomycetota</taxon>
        <taxon>Actinomycetes</taxon>
        <taxon>Kitasatosporales</taxon>
        <taxon>Streptomycetaceae</taxon>
        <taxon>Embleya</taxon>
    </lineage>
</organism>
<gene>
    <name evidence="16" type="ORF">EHYA_07911</name>
</gene>
<evidence type="ECO:0000313" key="17">
    <source>
        <dbReference type="Proteomes" id="UP000286931"/>
    </source>
</evidence>
<evidence type="ECO:0000256" key="5">
    <source>
        <dbReference type="ARBA" id="ARBA00016406"/>
    </source>
</evidence>
<keyword evidence="9" id="KW-0560">Oxidoreductase</keyword>
<keyword evidence="8" id="KW-0521">NADP</keyword>
<evidence type="ECO:0000256" key="13">
    <source>
        <dbReference type="ARBA" id="ARBA00032493"/>
    </source>
</evidence>
<evidence type="ECO:0000256" key="6">
    <source>
        <dbReference type="ARBA" id="ARBA00022630"/>
    </source>
</evidence>
<comment type="caution">
    <text evidence="16">The sequence shown here is derived from an EMBL/GenBank/DDBJ whole genome shotgun (WGS) entry which is preliminary data.</text>
</comment>
<comment type="similarity">
    <text evidence="3">Belongs to the lysine N(6)-hydroxylase/L-ornithine N(5)-oxygenase family.</text>
</comment>
<dbReference type="OrthoDB" id="7527071at2"/>
<evidence type="ECO:0000256" key="4">
    <source>
        <dbReference type="ARBA" id="ARBA00013076"/>
    </source>
</evidence>
<evidence type="ECO:0000256" key="9">
    <source>
        <dbReference type="ARBA" id="ARBA00023002"/>
    </source>
</evidence>
<reference evidence="16 17" key="1">
    <citation type="submission" date="2018-12" db="EMBL/GenBank/DDBJ databases">
        <title>Draft genome sequence of Embleya hyalina NBRC 13850T.</title>
        <authorList>
            <person name="Komaki H."/>
            <person name="Hosoyama A."/>
            <person name="Kimura A."/>
            <person name="Ichikawa N."/>
            <person name="Tamura T."/>
        </authorList>
    </citation>
    <scope>NUCLEOTIDE SEQUENCE [LARGE SCALE GENOMIC DNA]</scope>
    <source>
        <strain evidence="16 17">NBRC 13850</strain>
    </source>
</reference>
<accession>A0A401Z083</accession>
<dbReference type="PANTHER" id="PTHR42802:SF1">
    <property type="entry name" value="L-ORNITHINE N(5)-MONOOXYGENASE"/>
    <property type="match status" value="1"/>
</dbReference>
<proteinExistence type="inferred from homology"/>
<evidence type="ECO:0000256" key="14">
    <source>
        <dbReference type="ARBA" id="ARBA00032738"/>
    </source>
</evidence>
<dbReference type="GO" id="GO:0047091">
    <property type="term" value="F:L-lysine 6-monooxygenase (NADPH) activity"/>
    <property type="evidence" value="ECO:0007669"/>
    <property type="project" value="UniProtKB-EC"/>
</dbReference>
<dbReference type="InterPro" id="IPR036188">
    <property type="entry name" value="FAD/NAD-bd_sf"/>
</dbReference>
<dbReference type="InterPro" id="IPR025700">
    <property type="entry name" value="Lys/Orn_oxygenase"/>
</dbReference>
<name>A0A401Z083_9ACTN</name>
<dbReference type="AlphaFoldDB" id="A0A401Z083"/>
<dbReference type="EC" id="1.14.13.59" evidence="4"/>
<comment type="cofactor">
    <cofactor evidence="1">
        <name>FAD</name>
        <dbReference type="ChEBI" id="CHEBI:57692"/>
    </cofactor>
</comment>
<dbReference type="Proteomes" id="UP000286931">
    <property type="component" value="Unassembled WGS sequence"/>
</dbReference>
<evidence type="ECO:0000256" key="3">
    <source>
        <dbReference type="ARBA" id="ARBA00007588"/>
    </source>
</evidence>
<evidence type="ECO:0000256" key="12">
    <source>
        <dbReference type="ARBA" id="ARBA00031158"/>
    </source>
</evidence>
<dbReference type="PANTHER" id="PTHR42802">
    <property type="entry name" value="MONOOXYGENASE"/>
    <property type="match status" value="1"/>
</dbReference>
<dbReference type="Pfam" id="PF13434">
    <property type="entry name" value="Lys_Orn_oxgnase"/>
    <property type="match status" value="1"/>
</dbReference>
<evidence type="ECO:0000256" key="8">
    <source>
        <dbReference type="ARBA" id="ARBA00022857"/>
    </source>
</evidence>
<evidence type="ECO:0000256" key="10">
    <source>
        <dbReference type="ARBA" id="ARBA00023033"/>
    </source>
</evidence>
<dbReference type="SUPFAM" id="SSF51905">
    <property type="entry name" value="FAD/NAD(P)-binding domain"/>
    <property type="match status" value="2"/>
</dbReference>
<protein>
    <recommendedName>
        <fullName evidence="5">L-lysine N6-monooxygenase MbtG</fullName>
        <ecNumber evidence="4">1.14.13.59</ecNumber>
    </recommendedName>
    <alternativeName>
        <fullName evidence="14">Lysine 6-N-hydroxylase</fullName>
    </alternativeName>
    <alternativeName>
        <fullName evidence="13">Lysine N6-hydroxylase</fullName>
    </alternativeName>
    <alternativeName>
        <fullName evidence="11">Lysine-N-oxygenase</fullName>
    </alternativeName>
    <alternativeName>
        <fullName evidence="12">Mycobactin synthase protein G</fullName>
    </alternativeName>
</protein>
<comment type="pathway">
    <text evidence="2">Siderophore biosynthesis.</text>
</comment>
<evidence type="ECO:0000256" key="15">
    <source>
        <dbReference type="ARBA" id="ARBA00048407"/>
    </source>
</evidence>
<evidence type="ECO:0000256" key="7">
    <source>
        <dbReference type="ARBA" id="ARBA00022827"/>
    </source>
</evidence>
<sequence length="450" mass="50699">MGKPVENRVSGNSEPQSAQYRCVGIGVGPANLSLASLLHGRSETPNLFLDQKERFGWHDNQQIPGASLQVSLLKDLVILSDPTNEFSFLSYLHEQGKIYHFINAQYDAVPRREFRNYLEWASRRNENIVFGEKVVAVDFDDVRDSFVVHTSRRTVTAENICVGVGTRSWVPAHARDKLGDTQFHVSDFIDGTRPGLAGKRVAVVGGGQSGAEAFLDLISRAPKELPRRVTWISRRGNYFPIDDSPFTNEYYTPSYSEYFAGVDRAVRESLNSRHVLSSDGISESTLRDIYQRCYEHRFIEGTQDLLALLPNRAVTDVSGNESGGWTIEMGHNDRPDVVEYVDVDTIVWATGFRPASTEFLAPIESRLEREGDEYRIDRDFAVQWDGPRDRLIFMQNAARGQRGLADPNLSLTAWRSRRILDRLLGVGSDEQLPSFVEWSAKPPVDDLDAL</sequence>
<dbReference type="RefSeq" id="WP_126641921.1">
    <property type="nucleotide sequence ID" value="NZ_BIFH01000037.1"/>
</dbReference>
<evidence type="ECO:0000256" key="11">
    <source>
        <dbReference type="ARBA" id="ARBA00029939"/>
    </source>
</evidence>
<keyword evidence="7" id="KW-0274">FAD</keyword>
<keyword evidence="10 16" id="KW-0503">Monooxygenase</keyword>
<dbReference type="EMBL" id="BIFH01000037">
    <property type="protein sequence ID" value="GCE00186.1"/>
    <property type="molecule type" value="Genomic_DNA"/>
</dbReference>
<keyword evidence="6" id="KW-0285">Flavoprotein</keyword>